<dbReference type="AlphaFoldDB" id="A0A8H8R2N3"/>
<dbReference type="Pfam" id="PF14832">
    <property type="entry name" value="Tautomerase_3"/>
    <property type="match status" value="1"/>
</dbReference>
<evidence type="ECO:0000313" key="2">
    <source>
        <dbReference type="EMBL" id="TVY27373.1"/>
    </source>
</evidence>
<evidence type="ECO:0000259" key="1">
    <source>
        <dbReference type="Pfam" id="PF14832"/>
    </source>
</evidence>
<name>A0A8H8R2N3_9HELO</name>
<accession>A0A8H8R2N3</accession>
<dbReference type="RefSeq" id="XP_031006161.1">
    <property type="nucleotide sequence ID" value="XM_031147932.1"/>
</dbReference>
<dbReference type="SUPFAM" id="SSF55331">
    <property type="entry name" value="Tautomerase/MIF"/>
    <property type="match status" value="1"/>
</dbReference>
<dbReference type="Gene3D" id="3.30.429.10">
    <property type="entry name" value="Macrophage Migration Inhibitory Factor"/>
    <property type="match status" value="1"/>
</dbReference>
<dbReference type="InterPro" id="IPR028116">
    <property type="entry name" value="Cis-CaaD-like"/>
</dbReference>
<feature type="domain" description="Tautomerase cis-CaaD-like" evidence="1">
    <location>
        <begin position="1"/>
        <end position="135"/>
    </location>
</feature>
<dbReference type="EMBL" id="QGMH01000050">
    <property type="protein sequence ID" value="TVY27373.1"/>
    <property type="molecule type" value="Genomic_DNA"/>
</dbReference>
<keyword evidence="3" id="KW-1185">Reference proteome</keyword>
<dbReference type="OrthoDB" id="2129288at2759"/>
<protein>
    <recommendedName>
        <fullName evidence="1">Tautomerase cis-CaaD-like domain-containing protein</fullName>
    </recommendedName>
</protein>
<dbReference type="Proteomes" id="UP000431533">
    <property type="component" value="Unassembled WGS sequence"/>
</dbReference>
<gene>
    <name evidence="2" type="ORF">LHYA1_G002958</name>
</gene>
<dbReference type="InterPro" id="IPR014347">
    <property type="entry name" value="Tautomerase/MIF_sf"/>
</dbReference>
<proteinExistence type="predicted"/>
<dbReference type="GeneID" id="41983156"/>
<evidence type="ECO:0000313" key="3">
    <source>
        <dbReference type="Proteomes" id="UP000431533"/>
    </source>
</evidence>
<comment type="caution">
    <text evidence="2">The sequence shown here is derived from an EMBL/GenBank/DDBJ whole genome shotgun (WGS) entry which is preliminary data.</text>
</comment>
<sequence length="143" mass="16252">MPLWNIKHSPNLVSPSEKQAIAEAATAIYKSVGLPAFYVQVIFTEVPPHSLFVGGEVHPKYANIQINHIARSIRRPEDKKRFLDSLDIVFTRLFEGKGASWEYFVGETERDMWKINGMHPPDEGSAMEKKWVELNIPVKEGGF</sequence>
<reference evidence="2 3" key="1">
    <citation type="submission" date="2018-05" db="EMBL/GenBank/DDBJ databases">
        <title>Genome sequencing and assembly of the regulated plant pathogen Lachnellula willkommii and related sister species for the development of diagnostic species identification markers.</title>
        <authorList>
            <person name="Giroux E."/>
            <person name="Bilodeau G."/>
        </authorList>
    </citation>
    <scope>NUCLEOTIDE SEQUENCE [LARGE SCALE GENOMIC DNA]</scope>
    <source>
        <strain evidence="2 3">CBS 185.66</strain>
    </source>
</reference>
<organism evidence="2 3">
    <name type="scientific">Lachnellula hyalina</name>
    <dbReference type="NCBI Taxonomy" id="1316788"/>
    <lineage>
        <taxon>Eukaryota</taxon>
        <taxon>Fungi</taxon>
        <taxon>Dikarya</taxon>
        <taxon>Ascomycota</taxon>
        <taxon>Pezizomycotina</taxon>
        <taxon>Leotiomycetes</taxon>
        <taxon>Helotiales</taxon>
        <taxon>Lachnaceae</taxon>
        <taxon>Lachnellula</taxon>
    </lineage>
</organism>